<evidence type="ECO:0000256" key="1">
    <source>
        <dbReference type="SAM" id="MobiDB-lite"/>
    </source>
</evidence>
<dbReference type="Gene3D" id="3.40.50.300">
    <property type="entry name" value="P-loop containing nucleotide triphosphate hydrolases"/>
    <property type="match status" value="1"/>
</dbReference>
<dbReference type="Proteomes" id="UP001482620">
    <property type="component" value="Unassembled WGS sequence"/>
</dbReference>
<sequence>NNYTPHKSGFCGSDKKKATVDRKPQEFSVMSKPTRWTPKVTEPKQLPIYQHKNKLTQAVRTSTFLIVTGETGSGKTTQLPQYLHQAGKMLLLKRNFILHVFLTSEVPNVRVGVQPRVTNQHL</sequence>
<name>A0ABV0ST51_9TELE</name>
<comment type="caution">
    <text evidence="2">The sequence shown here is derived from an EMBL/GenBank/DDBJ whole genome shotgun (WGS) entry which is preliminary data.</text>
</comment>
<gene>
    <name evidence="2" type="ORF">ILYODFUR_037342</name>
</gene>
<feature type="region of interest" description="Disordered" evidence="1">
    <location>
        <begin position="1"/>
        <end position="31"/>
    </location>
</feature>
<dbReference type="EMBL" id="JAHRIQ010008173">
    <property type="protein sequence ID" value="MEQ2223499.1"/>
    <property type="molecule type" value="Genomic_DNA"/>
</dbReference>
<feature type="non-terminal residue" evidence="2">
    <location>
        <position position="1"/>
    </location>
</feature>
<keyword evidence="3" id="KW-1185">Reference proteome</keyword>
<dbReference type="SUPFAM" id="SSF52540">
    <property type="entry name" value="P-loop containing nucleoside triphosphate hydrolases"/>
    <property type="match status" value="1"/>
</dbReference>
<evidence type="ECO:0000313" key="2">
    <source>
        <dbReference type="EMBL" id="MEQ2223499.1"/>
    </source>
</evidence>
<proteinExistence type="predicted"/>
<protein>
    <submittedName>
        <fullName evidence="2">Uncharacterized protein</fullName>
    </submittedName>
</protein>
<dbReference type="PANTHER" id="PTHR18934:SF271">
    <property type="entry name" value="ATP-DEPENDENT RNA HELICASE DHX40-RELATED"/>
    <property type="match status" value="1"/>
</dbReference>
<evidence type="ECO:0000313" key="3">
    <source>
        <dbReference type="Proteomes" id="UP001482620"/>
    </source>
</evidence>
<dbReference type="InterPro" id="IPR027417">
    <property type="entry name" value="P-loop_NTPase"/>
</dbReference>
<feature type="compositionally biased region" description="Basic and acidic residues" evidence="1">
    <location>
        <begin position="13"/>
        <end position="25"/>
    </location>
</feature>
<accession>A0ABV0ST51</accession>
<organism evidence="2 3">
    <name type="scientific">Ilyodon furcidens</name>
    <name type="common">goldbreast splitfin</name>
    <dbReference type="NCBI Taxonomy" id="33524"/>
    <lineage>
        <taxon>Eukaryota</taxon>
        <taxon>Metazoa</taxon>
        <taxon>Chordata</taxon>
        <taxon>Craniata</taxon>
        <taxon>Vertebrata</taxon>
        <taxon>Euteleostomi</taxon>
        <taxon>Actinopterygii</taxon>
        <taxon>Neopterygii</taxon>
        <taxon>Teleostei</taxon>
        <taxon>Neoteleostei</taxon>
        <taxon>Acanthomorphata</taxon>
        <taxon>Ovalentaria</taxon>
        <taxon>Atherinomorphae</taxon>
        <taxon>Cyprinodontiformes</taxon>
        <taxon>Goodeidae</taxon>
        <taxon>Ilyodon</taxon>
    </lineage>
</organism>
<reference evidence="2 3" key="1">
    <citation type="submission" date="2021-06" db="EMBL/GenBank/DDBJ databases">
        <authorList>
            <person name="Palmer J.M."/>
        </authorList>
    </citation>
    <scope>NUCLEOTIDE SEQUENCE [LARGE SCALE GENOMIC DNA]</scope>
    <source>
        <strain evidence="3">if_2019</strain>
        <tissue evidence="2">Muscle</tissue>
    </source>
</reference>
<dbReference type="PANTHER" id="PTHR18934">
    <property type="entry name" value="ATP-DEPENDENT RNA HELICASE"/>
    <property type="match status" value="1"/>
</dbReference>